<dbReference type="EMBL" id="KV417699">
    <property type="protein sequence ID" value="KZP09461.1"/>
    <property type="molecule type" value="Genomic_DNA"/>
</dbReference>
<dbReference type="Proteomes" id="UP000076532">
    <property type="component" value="Unassembled WGS sequence"/>
</dbReference>
<sequence>MFKQLCFLASPCAVRVEAVLAKWMEVGCHWQPESDRYKELSKVNEGIGLKDVHALIGPANSEQGTASSTFTLSQHFSSLLKTRLQLPTGPGLLSRALDPSRAVPTFCSGLARPLTQDPDLNRTYTCYTAYDDNFSVKLMMVHAEKIKGSAGTTRGGGIITQSCDAVHCTGGRLEGPDLACDATFDALDWAGALWAGYALRVPTKPGVLFPLGTLCL</sequence>
<name>A0A165YDY9_9AGAM</name>
<evidence type="ECO:0000313" key="1">
    <source>
        <dbReference type="EMBL" id="KZP09461.1"/>
    </source>
</evidence>
<proteinExistence type="predicted"/>
<protein>
    <submittedName>
        <fullName evidence="1">Uncharacterized protein</fullName>
    </submittedName>
</protein>
<evidence type="ECO:0000313" key="2">
    <source>
        <dbReference type="Proteomes" id="UP000076532"/>
    </source>
</evidence>
<reference evidence="1 2" key="1">
    <citation type="journal article" date="2016" name="Mol. Biol. Evol.">
        <title>Comparative Genomics of Early-Diverging Mushroom-Forming Fungi Provides Insights into the Origins of Lignocellulose Decay Capabilities.</title>
        <authorList>
            <person name="Nagy L.G."/>
            <person name="Riley R."/>
            <person name="Tritt A."/>
            <person name="Adam C."/>
            <person name="Daum C."/>
            <person name="Floudas D."/>
            <person name="Sun H."/>
            <person name="Yadav J.S."/>
            <person name="Pangilinan J."/>
            <person name="Larsson K.H."/>
            <person name="Matsuura K."/>
            <person name="Barry K."/>
            <person name="Labutti K."/>
            <person name="Kuo R."/>
            <person name="Ohm R.A."/>
            <person name="Bhattacharya S.S."/>
            <person name="Shirouzu T."/>
            <person name="Yoshinaga Y."/>
            <person name="Martin F.M."/>
            <person name="Grigoriev I.V."/>
            <person name="Hibbett D.S."/>
        </authorList>
    </citation>
    <scope>NUCLEOTIDE SEQUENCE [LARGE SCALE GENOMIC DNA]</scope>
    <source>
        <strain evidence="1 2">CBS 109695</strain>
    </source>
</reference>
<accession>A0A165YDY9</accession>
<gene>
    <name evidence="1" type="ORF">FIBSPDRAFT_900476</name>
</gene>
<keyword evidence="2" id="KW-1185">Reference proteome</keyword>
<dbReference type="AlphaFoldDB" id="A0A165YDY9"/>
<organism evidence="1 2">
    <name type="scientific">Athelia psychrophila</name>
    <dbReference type="NCBI Taxonomy" id="1759441"/>
    <lineage>
        <taxon>Eukaryota</taxon>
        <taxon>Fungi</taxon>
        <taxon>Dikarya</taxon>
        <taxon>Basidiomycota</taxon>
        <taxon>Agaricomycotina</taxon>
        <taxon>Agaricomycetes</taxon>
        <taxon>Agaricomycetidae</taxon>
        <taxon>Atheliales</taxon>
        <taxon>Atheliaceae</taxon>
        <taxon>Athelia</taxon>
    </lineage>
</organism>